<dbReference type="InterPro" id="IPR019734">
    <property type="entry name" value="TPR_rpt"/>
</dbReference>
<evidence type="ECO:0000313" key="1">
    <source>
        <dbReference type="EMBL" id="MDI4643432.1"/>
    </source>
</evidence>
<dbReference type="Gene3D" id="3.10.450.50">
    <property type="match status" value="1"/>
</dbReference>
<reference evidence="1" key="1">
    <citation type="submission" date="2023-04" db="EMBL/GenBank/DDBJ databases">
        <title>Comparative genomic analysis of Cohnella hashimotonis sp. nov., isolated from the International Space Station.</title>
        <authorList>
            <person name="Venkateswaran K."/>
            <person name="Simpson A."/>
        </authorList>
    </citation>
    <scope>NUCLEOTIDE SEQUENCE</scope>
    <source>
        <strain evidence="1">F6_2S_P_1</strain>
    </source>
</reference>
<dbReference type="RefSeq" id="WP_282906492.1">
    <property type="nucleotide sequence ID" value="NZ_JAGRPV010000001.1"/>
</dbReference>
<dbReference type="SMART" id="SM00028">
    <property type="entry name" value="TPR"/>
    <property type="match status" value="2"/>
</dbReference>
<gene>
    <name evidence="1" type="ORF">KB449_00565</name>
</gene>
<dbReference type="EMBL" id="JAGRPV010000001">
    <property type="protein sequence ID" value="MDI4643432.1"/>
    <property type="molecule type" value="Genomic_DNA"/>
</dbReference>
<dbReference type="SUPFAM" id="SSF103642">
    <property type="entry name" value="Sec-C motif"/>
    <property type="match status" value="1"/>
</dbReference>
<name>A0ABT6T9D5_9BACL</name>
<protein>
    <submittedName>
        <fullName evidence="1">SEC-C metal-binding domain-containing protein</fullName>
    </submittedName>
</protein>
<organism evidence="1 2">
    <name type="scientific">Cohnella hashimotonis</name>
    <dbReference type="NCBI Taxonomy" id="2826895"/>
    <lineage>
        <taxon>Bacteria</taxon>
        <taxon>Bacillati</taxon>
        <taxon>Bacillota</taxon>
        <taxon>Bacilli</taxon>
        <taxon>Bacillales</taxon>
        <taxon>Paenibacillaceae</taxon>
        <taxon>Cohnella</taxon>
    </lineage>
</organism>
<sequence>MGKGKGFHPDLITLMTGMKPLTGKTPTVTMLPGSAKKLVVKHLNRIKPFYKPNKQRLRCGHCGYVGNYDLGLIVLDVGGWKKAAEDAAKSGSDPQQNMRSLLDHSQFTGYFRCVECNAAGAWEFTTAFFGIELMGYVLRAKFEKEDLDSGYMIGRIQLHNGMSPQWATQGEEGFLKQLRKEPDNSLLWNKLGNLYIKGGRPDLAAAVFEYSISIDQAQVESHYSLGSLLFDIEEWELAAKHLRQSLAYARFYTKLDSLRLRELLANGLSMLFDMNRGLQNKVSFLPTEEELAATRESNETASPQSPALQSYEFALRSGDVESFLPVAEFYMGGRLDEMPDHERLLNKFVSEPLPIDGEQTAMTEKKAYPEKGWGSAHQPIVVKLNSPDRAAQVTQVCEHFTWNYILGMDYTEDLTDLKKAIREKYAPANVYEPCPCGSGAKYKFCCAQKMKNFDLHHYLRTFEATTES</sequence>
<dbReference type="Proteomes" id="UP001161691">
    <property type="component" value="Unassembled WGS sequence"/>
</dbReference>
<dbReference type="Gene3D" id="1.25.40.10">
    <property type="entry name" value="Tetratricopeptide repeat domain"/>
    <property type="match status" value="1"/>
</dbReference>
<accession>A0ABT6T9D5</accession>
<dbReference type="SUPFAM" id="SSF48452">
    <property type="entry name" value="TPR-like"/>
    <property type="match status" value="1"/>
</dbReference>
<dbReference type="Pfam" id="PF02810">
    <property type="entry name" value="SEC-C"/>
    <property type="match status" value="1"/>
</dbReference>
<proteinExistence type="predicted"/>
<dbReference type="InterPro" id="IPR004027">
    <property type="entry name" value="SEC_C_motif"/>
</dbReference>
<dbReference type="InterPro" id="IPR011990">
    <property type="entry name" value="TPR-like_helical_dom_sf"/>
</dbReference>
<keyword evidence="2" id="KW-1185">Reference proteome</keyword>
<evidence type="ECO:0000313" key="2">
    <source>
        <dbReference type="Proteomes" id="UP001161691"/>
    </source>
</evidence>
<comment type="caution">
    <text evidence="1">The sequence shown here is derived from an EMBL/GenBank/DDBJ whole genome shotgun (WGS) entry which is preliminary data.</text>
</comment>